<keyword evidence="1" id="KW-0472">Membrane</keyword>
<dbReference type="AlphaFoldDB" id="A0AAN9RBM1"/>
<accession>A0AAN9RBM1</accession>
<organism evidence="2 3">
    <name type="scientific">Canavalia gladiata</name>
    <name type="common">Sword bean</name>
    <name type="synonym">Dolichos gladiatus</name>
    <dbReference type="NCBI Taxonomy" id="3824"/>
    <lineage>
        <taxon>Eukaryota</taxon>
        <taxon>Viridiplantae</taxon>
        <taxon>Streptophyta</taxon>
        <taxon>Embryophyta</taxon>
        <taxon>Tracheophyta</taxon>
        <taxon>Spermatophyta</taxon>
        <taxon>Magnoliopsida</taxon>
        <taxon>eudicotyledons</taxon>
        <taxon>Gunneridae</taxon>
        <taxon>Pentapetalae</taxon>
        <taxon>rosids</taxon>
        <taxon>fabids</taxon>
        <taxon>Fabales</taxon>
        <taxon>Fabaceae</taxon>
        <taxon>Papilionoideae</taxon>
        <taxon>50 kb inversion clade</taxon>
        <taxon>NPAAA clade</taxon>
        <taxon>indigoferoid/millettioid clade</taxon>
        <taxon>Phaseoleae</taxon>
        <taxon>Canavalia</taxon>
    </lineage>
</organism>
<keyword evidence="1" id="KW-1133">Transmembrane helix</keyword>
<reference evidence="2 3" key="1">
    <citation type="submission" date="2024-01" db="EMBL/GenBank/DDBJ databases">
        <title>The genomes of 5 underutilized Papilionoideae crops provide insights into root nodulation and disease resistanc.</title>
        <authorList>
            <person name="Jiang F."/>
        </authorList>
    </citation>
    <scope>NUCLEOTIDE SEQUENCE [LARGE SCALE GENOMIC DNA]</scope>
    <source>
        <strain evidence="2">LVBAO_FW01</strain>
        <tissue evidence="2">Leaves</tissue>
    </source>
</reference>
<evidence type="ECO:0000256" key="1">
    <source>
        <dbReference type="SAM" id="Phobius"/>
    </source>
</evidence>
<keyword evidence="3" id="KW-1185">Reference proteome</keyword>
<dbReference type="EMBL" id="JAYMYQ010000001">
    <property type="protein sequence ID" value="KAK7360798.1"/>
    <property type="molecule type" value="Genomic_DNA"/>
</dbReference>
<keyword evidence="1" id="KW-0812">Transmembrane</keyword>
<name>A0AAN9RBM1_CANGL</name>
<proteinExistence type="predicted"/>
<evidence type="ECO:0000313" key="2">
    <source>
        <dbReference type="EMBL" id="KAK7360798.1"/>
    </source>
</evidence>
<dbReference type="Proteomes" id="UP001367508">
    <property type="component" value="Unassembled WGS sequence"/>
</dbReference>
<dbReference type="PROSITE" id="PS51257">
    <property type="entry name" value="PROKAR_LIPOPROTEIN"/>
    <property type="match status" value="1"/>
</dbReference>
<protein>
    <submittedName>
        <fullName evidence="2">Uncharacterized protein</fullName>
    </submittedName>
</protein>
<sequence>MKAQTQLTNLTFPKFGILYSTFFCSCIFLLQIQNHLLQSATPTTFRSFFVTLSSWISTVSYHLFQFQSKEPGNSCSFSLVIGYQRHHF</sequence>
<feature type="transmembrane region" description="Helical" evidence="1">
    <location>
        <begin position="12"/>
        <end position="32"/>
    </location>
</feature>
<evidence type="ECO:0000313" key="3">
    <source>
        <dbReference type="Proteomes" id="UP001367508"/>
    </source>
</evidence>
<comment type="caution">
    <text evidence="2">The sequence shown here is derived from an EMBL/GenBank/DDBJ whole genome shotgun (WGS) entry which is preliminary data.</text>
</comment>
<gene>
    <name evidence="2" type="ORF">VNO77_02813</name>
</gene>